<protein>
    <submittedName>
        <fullName evidence="2">Uncharacterized protein</fullName>
    </submittedName>
</protein>
<feature type="region of interest" description="Disordered" evidence="1">
    <location>
        <begin position="1"/>
        <end position="39"/>
    </location>
</feature>
<feature type="compositionally biased region" description="Polar residues" evidence="1">
    <location>
        <begin position="1"/>
        <end position="31"/>
    </location>
</feature>
<evidence type="ECO:0000313" key="3">
    <source>
        <dbReference type="Proteomes" id="UP000186817"/>
    </source>
</evidence>
<evidence type="ECO:0000256" key="1">
    <source>
        <dbReference type="SAM" id="MobiDB-lite"/>
    </source>
</evidence>
<name>A0A1Q9BVL6_SYMMI</name>
<gene>
    <name evidence="2" type="ORF">AK812_SmicGene45681</name>
</gene>
<keyword evidence="3" id="KW-1185">Reference proteome</keyword>
<reference evidence="2 3" key="1">
    <citation type="submission" date="2016-02" db="EMBL/GenBank/DDBJ databases">
        <title>Genome analysis of coral dinoflagellate symbionts highlights evolutionary adaptations to a symbiotic lifestyle.</title>
        <authorList>
            <person name="Aranda M."/>
            <person name="Li Y."/>
            <person name="Liew Y.J."/>
            <person name="Baumgarten S."/>
            <person name="Simakov O."/>
            <person name="Wilson M."/>
            <person name="Piel J."/>
            <person name="Ashoor H."/>
            <person name="Bougouffa S."/>
            <person name="Bajic V.B."/>
            <person name="Ryu T."/>
            <person name="Ravasi T."/>
            <person name="Bayer T."/>
            <person name="Micklem G."/>
            <person name="Kim H."/>
            <person name="Bhak J."/>
            <person name="Lajeunesse T.C."/>
            <person name="Voolstra C.R."/>
        </authorList>
    </citation>
    <scope>NUCLEOTIDE SEQUENCE [LARGE SCALE GENOMIC DNA]</scope>
    <source>
        <strain evidence="2 3">CCMP2467</strain>
    </source>
</reference>
<accession>A0A1Q9BVL6</accession>
<proteinExistence type="predicted"/>
<dbReference type="Proteomes" id="UP000186817">
    <property type="component" value="Unassembled WGS sequence"/>
</dbReference>
<dbReference type="EMBL" id="LSRX01003322">
    <property type="protein sequence ID" value="OLP74705.1"/>
    <property type="molecule type" value="Genomic_DNA"/>
</dbReference>
<evidence type="ECO:0000313" key="2">
    <source>
        <dbReference type="EMBL" id="OLP74705.1"/>
    </source>
</evidence>
<comment type="caution">
    <text evidence="2">The sequence shown here is derived from an EMBL/GenBank/DDBJ whole genome shotgun (WGS) entry which is preliminary data.</text>
</comment>
<feature type="non-terminal residue" evidence="2">
    <location>
        <position position="284"/>
    </location>
</feature>
<organism evidence="2 3">
    <name type="scientific">Symbiodinium microadriaticum</name>
    <name type="common">Dinoflagellate</name>
    <name type="synonym">Zooxanthella microadriatica</name>
    <dbReference type="NCBI Taxonomy" id="2951"/>
    <lineage>
        <taxon>Eukaryota</taxon>
        <taxon>Sar</taxon>
        <taxon>Alveolata</taxon>
        <taxon>Dinophyceae</taxon>
        <taxon>Suessiales</taxon>
        <taxon>Symbiodiniaceae</taxon>
        <taxon>Symbiodinium</taxon>
    </lineage>
</organism>
<dbReference type="AlphaFoldDB" id="A0A1Q9BVL6"/>
<sequence>MRTHLLAQSSTAARGPEPSNTLDMATGSSSDRATEEDTLVDAAVEPHEPPYGPPPPQNLFSLRLSQALVDAMAPNIQHQGAFLTKIQGRIIDCVGITAVLRPMTPNEFLERDVLHFSESPPPSELEDPEDTAPESMDNDGGRARARRASAEWLERRGEIESMMAAAPEGAEEDEIEVDGDPWSGSSQHHFEYRAWARGGLTANIYQDVCYTFDCLEAETGQFGSSKSTASDIFPGGSMARRQQFSIKGVMTAWKRDDLLEQANAAAWKGNLFGLWKVVKQLAPK</sequence>
<dbReference type="OrthoDB" id="423359at2759"/>
<feature type="region of interest" description="Disordered" evidence="1">
    <location>
        <begin position="116"/>
        <end position="144"/>
    </location>
</feature>